<dbReference type="AlphaFoldDB" id="A0A9P3GJV2"/>
<protein>
    <submittedName>
        <fullName evidence="1">Uncharacterized protein</fullName>
    </submittedName>
</protein>
<evidence type="ECO:0000313" key="2">
    <source>
        <dbReference type="Proteomes" id="UP000703269"/>
    </source>
</evidence>
<gene>
    <name evidence="1" type="ORF">PsYK624_130540</name>
</gene>
<dbReference type="Proteomes" id="UP000703269">
    <property type="component" value="Unassembled WGS sequence"/>
</dbReference>
<comment type="caution">
    <text evidence="1">The sequence shown here is derived from an EMBL/GenBank/DDBJ whole genome shotgun (WGS) entry which is preliminary data.</text>
</comment>
<keyword evidence="2" id="KW-1185">Reference proteome</keyword>
<dbReference type="EMBL" id="BPQB01000064">
    <property type="protein sequence ID" value="GJE96847.1"/>
    <property type="molecule type" value="Genomic_DNA"/>
</dbReference>
<name>A0A9P3GJV2_9APHY</name>
<proteinExistence type="predicted"/>
<accession>A0A9P3GJV2</accession>
<sequence>MGKQAHYSAVCQGRPFRPQLLSSAHELTPFTRVSCYVLAEPLLWYPKVGPRGHFYIHINPNPPTQRGRTRHSASH</sequence>
<reference evidence="1 2" key="1">
    <citation type="submission" date="2021-08" db="EMBL/GenBank/DDBJ databases">
        <title>Draft Genome Sequence of Phanerochaete sordida strain YK-624.</title>
        <authorList>
            <person name="Mori T."/>
            <person name="Dohra H."/>
            <person name="Suzuki T."/>
            <person name="Kawagishi H."/>
            <person name="Hirai H."/>
        </authorList>
    </citation>
    <scope>NUCLEOTIDE SEQUENCE [LARGE SCALE GENOMIC DNA]</scope>
    <source>
        <strain evidence="1 2">YK-624</strain>
    </source>
</reference>
<evidence type="ECO:0000313" key="1">
    <source>
        <dbReference type="EMBL" id="GJE96847.1"/>
    </source>
</evidence>
<organism evidence="1 2">
    <name type="scientific">Phanerochaete sordida</name>
    <dbReference type="NCBI Taxonomy" id="48140"/>
    <lineage>
        <taxon>Eukaryota</taxon>
        <taxon>Fungi</taxon>
        <taxon>Dikarya</taxon>
        <taxon>Basidiomycota</taxon>
        <taxon>Agaricomycotina</taxon>
        <taxon>Agaricomycetes</taxon>
        <taxon>Polyporales</taxon>
        <taxon>Phanerochaetaceae</taxon>
        <taxon>Phanerochaete</taxon>
    </lineage>
</organism>